<proteinExistence type="predicted"/>
<dbReference type="EMBL" id="BJCI01000064">
    <property type="protein sequence ID" value="GCL51720.1"/>
    <property type="molecule type" value="Genomic_DNA"/>
</dbReference>
<protein>
    <submittedName>
        <fullName evidence="1">Uncharacterized protein</fullName>
    </submittedName>
</protein>
<sequence length="78" mass="8397">MAKLKAAAPLSVGIANINRVAVFNSCSSPDWVCWACCKSYLVADKPSVTVTSLMSKVRLITPGIFRGTRLSFDSSKMV</sequence>
<dbReference type="AlphaFoldDB" id="A0A6H9GVS2"/>
<organism evidence="1 2">
    <name type="scientific">Microcystis aeruginosa NIES-3804</name>
    <dbReference type="NCBI Taxonomy" id="2517783"/>
    <lineage>
        <taxon>Bacteria</taxon>
        <taxon>Bacillati</taxon>
        <taxon>Cyanobacteriota</taxon>
        <taxon>Cyanophyceae</taxon>
        <taxon>Oscillatoriophycideae</taxon>
        <taxon>Chroococcales</taxon>
        <taxon>Microcystaceae</taxon>
        <taxon>Microcystis</taxon>
    </lineage>
</organism>
<evidence type="ECO:0000313" key="2">
    <source>
        <dbReference type="Proteomes" id="UP000435041"/>
    </source>
</evidence>
<dbReference type="Proteomes" id="UP000435041">
    <property type="component" value="Unassembled WGS sequence"/>
</dbReference>
<gene>
    <name evidence="1" type="ORF">NIES3804_33010</name>
</gene>
<evidence type="ECO:0000313" key="1">
    <source>
        <dbReference type="EMBL" id="GCL51720.1"/>
    </source>
</evidence>
<accession>A0A6H9GVS2</accession>
<reference evidence="1 2" key="1">
    <citation type="submission" date="2019-02" db="EMBL/GenBank/DDBJ databases">
        <title>Draft genome sequence of Arthrospira platensis NIES-3804.</title>
        <authorList>
            <person name="Yamaguchi H."/>
            <person name="Suzuki S."/>
            <person name="Kawachi M."/>
        </authorList>
    </citation>
    <scope>NUCLEOTIDE SEQUENCE [LARGE SCALE GENOMIC DNA]</scope>
    <source>
        <strain evidence="1 2">NIES-3804</strain>
    </source>
</reference>
<name>A0A6H9GVS2_MICAE</name>
<comment type="caution">
    <text evidence="1">The sequence shown here is derived from an EMBL/GenBank/DDBJ whole genome shotgun (WGS) entry which is preliminary data.</text>
</comment>